<dbReference type="NCBIfam" id="NF033537">
    <property type="entry name" value="lasso_biosyn_B2"/>
    <property type="match status" value="1"/>
</dbReference>
<proteinExistence type="predicted"/>
<evidence type="ECO:0000313" key="2">
    <source>
        <dbReference type="EMBL" id="TMQ90813.1"/>
    </source>
</evidence>
<dbReference type="RefSeq" id="WP_138649281.1">
    <property type="nucleotide sequence ID" value="NZ_VCKW01000259.1"/>
</dbReference>
<dbReference type="EMBL" id="VCKW01000259">
    <property type="protein sequence ID" value="TMQ90813.1"/>
    <property type="molecule type" value="Genomic_DNA"/>
</dbReference>
<dbReference type="Proteomes" id="UP000309174">
    <property type="component" value="Unassembled WGS sequence"/>
</dbReference>
<name>A0A5C4J537_9ACTN</name>
<organism evidence="2 3">
    <name type="scientific">Actinomadura soli</name>
    <dbReference type="NCBI Taxonomy" id="2508997"/>
    <lineage>
        <taxon>Bacteria</taxon>
        <taxon>Bacillati</taxon>
        <taxon>Actinomycetota</taxon>
        <taxon>Actinomycetes</taxon>
        <taxon>Streptosporangiales</taxon>
        <taxon>Thermomonosporaceae</taxon>
        <taxon>Actinomadura</taxon>
    </lineage>
</organism>
<dbReference type="Pfam" id="PF13471">
    <property type="entry name" value="Transglut_core3"/>
    <property type="match status" value="1"/>
</dbReference>
<protein>
    <submittedName>
        <fullName evidence="2">Lasso peptide biosynthesis B2 protein</fullName>
    </submittedName>
</protein>
<evidence type="ECO:0000313" key="3">
    <source>
        <dbReference type="Proteomes" id="UP000309174"/>
    </source>
</evidence>
<keyword evidence="3" id="KW-1185">Reference proteome</keyword>
<accession>A0A5C4J537</accession>
<gene>
    <name evidence="2" type="ORF">ETD83_33840</name>
</gene>
<reference evidence="2 3" key="1">
    <citation type="submission" date="2019-05" db="EMBL/GenBank/DDBJ databases">
        <title>Draft genome sequence of Actinomadura sp. 14C53.</title>
        <authorList>
            <person name="Saricaoglu S."/>
            <person name="Isik K."/>
        </authorList>
    </citation>
    <scope>NUCLEOTIDE SEQUENCE [LARGE SCALE GENOMIC DNA]</scope>
    <source>
        <strain evidence="2 3">14C53</strain>
    </source>
</reference>
<comment type="caution">
    <text evidence="2">The sequence shown here is derived from an EMBL/GenBank/DDBJ whole genome shotgun (WGS) entry which is preliminary data.</text>
</comment>
<sequence length="148" mass="15800">MTVPSALHRPSGSPPSRRAAARVAVSLARLLAYLPPGRIRMVLAVLRAGARPATYDQARAAREAVTGVSLTCLGPRGCLPRSLATALLCRLGGGWPTWCVGARVLPPFGAHAWVEAEGRLVEENVPDGYLAALITVPPRPRRRDRRAP</sequence>
<dbReference type="InterPro" id="IPR032708">
    <property type="entry name" value="McjB_C"/>
</dbReference>
<dbReference type="OrthoDB" id="583768at2"/>
<feature type="domain" description="Microcin J25-processing protein McjB C-terminal" evidence="1">
    <location>
        <begin position="22"/>
        <end position="124"/>
    </location>
</feature>
<dbReference type="InterPro" id="IPR053521">
    <property type="entry name" value="McjB-like"/>
</dbReference>
<dbReference type="AlphaFoldDB" id="A0A5C4J537"/>
<evidence type="ECO:0000259" key="1">
    <source>
        <dbReference type="Pfam" id="PF13471"/>
    </source>
</evidence>